<dbReference type="AlphaFoldDB" id="A0AAD6IEK5"/>
<dbReference type="Proteomes" id="UP001219568">
    <property type="component" value="Unassembled WGS sequence"/>
</dbReference>
<evidence type="ECO:0000313" key="1">
    <source>
        <dbReference type="EMBL" id="KAJ6043893.1"/>
    </source>
</evidence>
<dbReference type="EMBL" id="JAQJZL010000004">
    <property type="protein sequence ID" value="KAJ6043893.1"/>
    <property type="molecule type" value="Genomic_DNA"/>
</dbReference>
<protein>
    <submittedName>
        <fullName evidence="1">Uncharacterized protein</fullName>
    </submittedName>
</protein>
<evidence type="ECO:0000313" key="2">
    <source>
        <dbReference type="Proteomes" id="UP001219568"/>
    </source>
</evidence>
<gene>
    <name evidence="1" type="ORF">N7460_005248</name>
</gene>
<name>A0AAD6IEK5_PENCN</name>
<accession>A0AAD6IEK5</accession>
<reference evidence="1" key="2">
    <citation type="submission" date="2023-01" db="EMBL/GenBank/DDBJ databases">
        <authorList>
            <person name="Petersen C."/>
        </authorList>
    </citation>
    <scope>NUCLEOTIDE SEQUENCE</scope>
    <source>
        <strain evidence="1">IBT 15450</strain>
    </source>
</reference>
<sequence>MDNFFSKRSGKPTQLMKKDSRRSMVVTVCSRSEQLANASTCCWKTSIVQDCGESKRHGLSWSWAGVNSAVRLEWPNRLDGCTHPATILNVEMHGKLHDDFGYVEGGELVLEAPYRHIQLRAGSYSRNLLGPPSLAQRVLTWFGPLAKRRKLAQAILMRPDSPSRPYISRIIVPSSSKHFALIQVAKAGETLYLLILEPQRLDGARREER</sequence>
<reference evidence="1" key="1">
    <citation type="journal article" date="2023" name="IMA Fungus">
        <title>Comparative genomic study of the Penicillium genus elucidates a diverse pangenome and 15 lateral gene transfer events.</title>
        <authorList>
            <person name="Petersen C."/>
            <person name="Sorensen T."/>
            <person name="Nielsen M.R."/>
            <person name="Sondergaard T.E."/>
            <person name="Sorensen J.L."/>
            <person name="Fitzpatrick D.A."/>
            <person name="Frisvad J.C."/>
            <person name="Nielsen K.L."/>
        </authorList>
    </citation>
    <scope>NUCLEOTIDE SEQUENCE</scope>
    <source>
        <strain evidence="1">IBT 15450</strain>
    </source>
</reference>
<organism evidence="1 2">
    <name type="scientific">Penicillium canescens</name>
    <dbReference type="NCBI Taxonomy" id="5083"/>
    <lineage>
        <taxon>Eukaryota</taxon>
        <taxon>Fungi</taxon>
        <taxon>Dikarya</taxon>
        <taxon>Ascomycota</taxon>
        <taxon>Pezizomycotina</taxon>
        <taxon>Eurotiomycetes</taxon>
        <taxon>Eurotiomycetidae</taxon>
        <taxon>Eurotiales</taxon>
        <taxon>Aspergillaceae</taxon>
        <taxon>Penicillium</taxon>
    </lineage>
</organism>
<proteinExistence type="predicted"/>
<comment type="caution">
    <text evidence="1">The sequence shown here is derived from an EMBL/GenBank/DDBJ whole genome shotgun (WGS) entry which is preliminary data.</text>
</comment>
<keyword evidence="2" id="KW-1185">Reference proteome</keyword>